<dbReference type="Pfam" id="PF25954">
    <property type="entry name" value="Beta-barrel_RND_2"/>
    <property type="match status" value="1"/>
</dbReference>
<dbReference type="Pfam" id="PF25869">
    <property type="entry name" value="3HB_CusB"/>
    <property type="match status" value="1"/>
</dbReference>
<proteinExistence type="inferred from homology"/>
<dbReference type="Gene3D" id="2.40.30.170">
    <property type="match status" value="1"/>
</dbReference>
<keyword evidence="2" id="KW-0813">Transport</keyword>
<comment type="similarity">
    <text evidence="1">Belongs to the membrane fusion protein (MFP) (TC 8.A.1) family.</text>
</comment>
<protein>
    <submittedName>
        <fullName evidence="9">Efflux RND transporter periplasmic adaptor subunit</fullName>
    </submittedName>
</protein>
<dbReference type="Pfam" id="PF25919">
    <property type="entry name" value="BSH_CusB"/>
    <property type="match status" value="1"/>
</dbReference>
<feature type="domain" description="CzcB-like C-terminal circularly permuted SH3-like" evidence="8">
    <location>
        <begin position="388"/>
        <end position="449"/>
    </location>
</feature>
<dbReference type="AlphaFoldDB" id="A0AAQ3QSU8"/>
<evidence type="ECO:0000256" key="1">
    <source>
        <dbReference type="ARBA" id="ARBA00009477"/>
    </source>
</evidence>
<dbReference type="PANTHER" id="PTHR30097">
    <property type="entry name" value="CATION EFFLUX SYSTEM PROTEIN CUSB"/>
    <property type="match status" value="1"/>
</dbReference>
<gene>
    <name evidence="9" type="ORF">RZN69_07670</name>
</gene>
<dbReference type="InterPro" id="IPR058649">
    <property type="entry name" value="CzcB_C"/>
</dbReference>
<name>A0AAQ3QSU8_9BACT</name>
<dbReference type="FunFam" id="2.40.30.170:FF:000010">
    <property type="entry name" value="Efflux RND transporter periplasmic adaptor subunit"/>
    <property type="match status" value="1"/>
</dbReference>
<dbReference type="InterPro" id="IPR051909">
    <property type="entry name" value="MFP_Cation_Efflux"/>
</dbReference>
<dbReference type="KEGG" id="puo:RZN69_07670"/>
<reference evidence="9 10" key="1">
    <citation type="submission" date="2023-10" db="EMBL/GenBank/DDBJ databases">
        <title>Rubellicoccus peritrichatus gen. nov., sp. nov., isolated from an algae of coral reef tank.</title>
        <authorList>
            <person name="Luo J."/>
        </authorList>
    </citation>
    <scope>NUCLEOTIDE SEQUENCE [LARGE SCALE GENOMIC DNA]</scope>
    <source>
        <strain evidence="9 10">CR14</strain>
    </source>
</reference>
<dbReference type="Gene3D" id="6.10.140.730">
    <property type="match status" value="1"/>
</dbReference>
<dbReference type="PANTHER" id="PTHR30097:SF15">
    <property type="entry name" value="CATION EFFLUX SYSTEM PROTEIN CUSB"/>
    <property type="match status" value="1"/>
</dbReference>
<dbReference type="InterPro" id="IPR058791">
    <property type="entry name" value="3HB_CusB"/>
</dbReference>
<dbReference type="InterPro" id="IPR058790">
    <property type="entry name" value="BSH_CusB"/>
</dbReference>
<evidence type="ECO:0000259" key="8">
    <source>
        <dbReference type="Pfam" id="PF25975"/>
    </source>
</evidence>
<dbReference type="Proteomes" id="UP001304300">
    <property type="component" value="Chromosome"/>
</dbReference>
<keyword evidence="3" id="KW-0472">Membrane</keyword>
<dbReference type="GO" id="GO:0015679">
    <property type="term" value="P:plasma membrane copper ion transport"/>
    <property type="evidence" value="ECO:0007669"/>
    <property type="project" value="TreeGrafter"/>
</dbReference>
<dbReference type="InterPro" id="IPR045800">
    <property type="entry name" value="HMBD"/>
</dbReference>
<dbReference type="Pfam" id="PF19335">
    <property type="entry name" value="HMBD"/>
    <property type="match status" value="2"/>
</dbReference>
<feature type="domain" description="Heavy metal binding" evidence="4">
    <location>
        <begin position="52"/>
        <end position="77"/>
    </location>
</feature>
<organism evidence="9 10">
    <name type="scientific">Rubellicoccus peritrichatus</name>
    <dbReference type="NCBI Taxonomy" id="3080537"/>
    <lineage>
        <taxon>Bacteria</taxon>
        <taxon>Pseudomonadati</taxon>
        <taxon>Verrucomicrobiota</taxon>
        <taxon>Opitutia</taxon>
        <taxon>Puniceicoccales</taxon>
        <taxon>Cerasicoccaceae</taxon>
        <taxon>Rubellicoccus</taxon>
    </lineage>
</organism>
<keyword evidence="3" id="KW-0812">Transmembrane</keyword>
<evidence type="ECO:0000259" key="6">
    <source>
        <dbReference type="Pfam" id="PF25919"/>
    </source>
</evidence>
<dbReference type="GO" id="GO:0060003">
    <property type="term" value="P:copper ion export"/>
    <property type="evidence" value="ECO:0007669"/>
    <property type="project" value="TreeGrafter"/>
</dbReference>
<sequence length="625" mass="68595">MNAKSLFVYGSIAIIILLIGFGVGRFTVANKEDHSGHNNIVATEEDNAPTTWTCSMHPQIQQSEPGDCPICGMDLIPLDDNDSNDLGPRAMSMSESSLALADIQTTLVQREFPTAEIKLVGKLEYDETQVKSLTARFPARIEKLILNYTGVPVKTGEQLAVVYSPELLTAQTELITANRVDPNSSLTRTIREKLRLWGLLPEQIDEIVKEGKPSDRFTIKAPAGGIVIAKNVNEGDYVETGETLFKIVDLDRLWLFLDAYESDLPWLRYGQKVNFTVEAWPGEIFTGIIAFIEPELNRKTRTIGIRVNVENQDGRLKPGMFARGTVESKVAEGGQVYTSDLAGKWISPMHPEIIKDGPGQCDVCGMDLVPIETLGYVSDSKNEEAPLVIPASAVLRTGKRAVAYVQVPDTEQPTFEGREIVLGARAGDDFIVKEGLAEGERVVTNGAFKIDSALQIKAKPSMMNPGILIEENENGGMGAMMMDKVIEPLPPLASSLLKKTLPDYFALQSALANDNFDTAKAALKSMMSKTGHSGELAELIHTMLAAKDLNAIRRPYFEILSNAFIAAAKENSSEMTGEIYLMSCPMVYDDRGAAWLQTNDEVMNPYFGEEMLMCGEVLEKLNDGK</sequence>
<keyword evidence="3" id="KW-1133">Transmembrane helix</keyword>
<feature type="domain" description="CusB-like beta-barrel" evidence="7">
    <location>
        <begin position="253"/>
        <end position="328"/>
    </location>
</feature>
<evidence type="ECO:0000259" key="5">
    <source>
        <dbReference type="Pfam" id="PF25869"/>
    </source>
</evidence>
<evidence type="ECO:0000256" key="2">
    <source>
        <dbReference type="ARBA" id="ARBA00022448"/>
    </source>
</evidence>
<dbReference type="Gene3D" id="2.40.420.20">
    <property type="match status" value="1"/>
</dbReference>
<keyword evidence="10" id="KW-1185">Reference proteome</keyword>
<dbReference type="InterPro" id="IPR058792">
    <property type="entry name" value="Beta-barrel_RND_2"/>
</dbReference>
<dbReference type="GO" id="GO:0046914">
    <property type="term" value="F:transition metal ion binding"/>
    <property type="evidence" value="ECO:0007669"/>
    <property type="project" value="TreeGrafter"/>
</dbReference>
<dbReference type="GO" id="GO:0030288">
    <property type="term" value="C:outer membrane-bounded periplasmic space"/>
    <property type="evidence" value="ECO:0007669"/>
    <property type="project" value="TreeGrafter"/>
</dbReference>
<dbReference type="RefSeq" id="WP_317835502.1">
    <property type="nucleotide sequence ID" value="NZ_CP136920.1"/>
</dbReference>
<evidence type="ECO:0000313" key="10">
    <source>
        <dbReference type="Proteomes" id="UP001304300"/>
    </source>
</evidence>
<dbReference type="SUPFAM" id="SSF111369">
    <property type="entry name" value="HlyD-like secretion proteins"/>
    <property type="match status" value="1"/>
</dbReference>
<evidence type="ECO:0000256" key="3">
    <source>
        <dbReference type="SAM" id="Phobius"/>
    </source>
</evidence>
<evidence type="ECO:0000259" key="7">
    <source>
        <dbReference type="Pfam" id="PF25954"/>
    </source>
</evidence>
<dbReference type="Pfam" id="PF25975">
    <property type="entry name" value="CzcB_C"/>
    <property type="match status" value="1"/>
</dbReference>
<evidence type="ECO:0000313" key="9">
    <source>
        <dbReference type="EMBL" id="WOO42968.1"/>
    </source>
</evidence>
<accession>A0AAQ3QSU8</accession>
<feature type="domain" description="CusB-like three alpha-helical bundle" evidence="5">
    <location>
        <begin position="166"/>
        <end position="214"/>
    </location>
</feature>
<evidence type="ECO:0000259" key="4">
    <source>
        <dbReference type="Pfam" id="PF19335"/>
    </source>
</evidence>
<feature type="domain" description="CusB-like barrel-sandwich hybrid" evidence="6">
    <location>
        <begin position="132"/>
        <end position="247"/>
    </location>
</feature>
<feature type="transmembrane region" description="Helical" evidence="3">
    <location>
        <begin position="6"/>
        <end position="28"/>
    </location>
</feature>
<feature type="domain" description="Heavy metal binding" evidence="4">
    <location>
        <begin position="344"/>
        <end position="370"/>
    </location>
</feature>
<dbReference type="EMBL" id="CP136920">
    <property type="protein sequence ID" value="WOO42968.1"/>
    <property type="molecule type" value="Genomic_DNA"/>
</dbReference>